<dbReference type="KEGG" id="slf:JEQ17_09365"/>
<evidence type="ECO:0000313" key="1">
    <source>
        <dbReference type="EMBL" id="QQM39656.1"/>
    </source>
</evidence>
<dbReference type="EMBL" id="CP066831">
    <property type="protein sequence ID" value="QQM39656.1"/>
    <property type="molecule type" value="Genomic_DNA"/>
</dbReference>
<dbReference type="AlphaFoldDB" id="A0A7T7I2E1"/>
<accession>A0A7T7I2E1</accession>
<evidence type="ECO:0000313" key="2">
    <source>
        <dbReference type="Proteomes" id="UP000595636"/>
    </source>
</evidence>
<organism evidence="1 2">
    <name type="scientific">Streptomyces liliifuscus</name>
    <dbReference type="NCBI Taxonomy" id="2797636"/>
    <lineage>
        <taxon>Bacteria</taxon>
        <taxon>Bacillati</taxon>
        <taxon>Actinomycetota</taxon>
        <taxon>Actinomycetes</taxon>
        <taxon>Kitasatosporales</taxon>
        <taxon>Streptomycetaceae</taxon>
        <taxon>Streptomyces</taxon>
    </lineage>
</organism>
<keyword evidence="2" id="KW-1185">Reference proteome</keyword>
<dbReference type="Proteomes" id="UP000595636">
    <property type="component" value="Chromosome"/>
</dbReference>
<protein>
    <submittedName>
        <fullName evidence="1">Uncharacterized protein</fullName>
    </submittedName>
</protein>
<proteinExistence type="predicted"/>
<sequence length="228" mass="23907">MARRGGCLINGCLGVLLLGVALAALVGVGTYVDFQRDVDKAHDQVEAGAERAEAELSGAAEDGTLLGTEIARAVRGGEVRRQGRDVTVTAQFTGQVNGWYVGGISASDCYRFKIVPPAAAVREVVEEGCGYTLKTTRRDPAAVADDVVVELRSAVARGGVAAASTAQVWQTPGITVEDTETEGGRLTRLVWLYGGTGQQGKVCYEFRAAKSSVTAKRLKPEGCYGPIG</sequence>
<dbReference type="RefSeq" id="WP_200394795.1">
    <property type="nucleotide sequence ID" value="NZ_CP066831.1"/>
</dbReference>
<name>A0A7T7I2E1_9ACTN</name>
<reference evidence="1 2" key="1">
    <citation type="submission" date="2020-12" db="EMBL/GenBank/DDBJ databases">
        <title>A novel species.</title>
        <authorList>
            <person name="Li K."/>
        </authorList>
    </citation>
    <scope>NUCLEOTIDE SEQUENCE [LARGE SCALE GENOMIC DNA]</scope>
    <source>
        <strain evidence="1 2">ZYC-3</strain>
    </source>
</reference>
<gene>
    <name evidence="1" type="ORF">JEQ17_09365</name>
</gene>